<dbReference type="InParanoid" id="A0A2R6Q867"/>
<dbReference type="FunCoup" id="A0A2R6Q867">
    <property type="interactions" value="748"/>
</dbReference>
<proteinExistence type="predicted"/>
<dbReference type="STRING" id="1590841.A0A2R6Q867"/>
<reference evidence="1 2" key="1">
    <citation type="submission" date="2017-07" db="EMBL/GenBank/DDBJ databases">
        <title>An improved, manually edited Actinidia chinensis var. chinensis (kiwifruit) genome highlights the challenges associated with draft genomes and gene prediction in plants.</title>
        <authorList>
            <person name="Pilkington S."/>
            <person name="Crowhurst R."/>
            <person name="Hilario E."/>
            <person name="Nardozza S."/>
            <person name="Fraser L."/>
            <person name="Peng Y."/>
            <person name="Gunaseelan K."/>
            <person name="Simpson R."/>
            <person name="Tahir J."/>
            <person name="Deroles S."/>
            <person name="Templeton K."/>
            <person name="Luo Z."/>
            <person name="Davy M."/>
            <person name="Cheng C."/>
            <person name="Mcneilage M."/>
            <person name="Scaglione D."/>
            <person name="Liu Y."/>
            <person name="Zhang Q."/>
            <person name="Datson P."/>
            <person name="De Silva N."/>
            <person name="Gardiner S."/>
            <person name="Bassett H."/>
            <person name="Chagne D."/>
            <person name="Mccallum J."/>
            <person name="Dzierzon H."/>
            <person name="Deng C."/>
            <person name="Wang Y.-Y."/>
            <person name="Barron N."/>
            <person name="Manako K."/>
            <person name="Bowen J."/>
            <person name="Foster T."/>
            <person name="Erridge Z."/>
            <person name="Tiffin H."/>
            <person name="Waite C."/>
            <person name="Davies K."/>
            <person name="Grierson E."/>
            <person name="Laing W."/>
            <person name="Kirk R."/>
            <person name="Chen X."/>
            <person name="Wood M."/>
            <person name="Montefiori M."/>
            <person name="Brummell D."/>
            <person name="Schwinn K."/>
            <person name="Catanach A."/>
            <person name="Fullerton C."/>
            <person name="Li D."/>
            <person name="Meiyalaghan S."/>
            <person name="Nieuwenhuizen N."/>
            <person name="Read N."/>
            <person name="Prakash R."/>
            <person name="Hunter D."/>
            <person name="Zhang H."/>
            <person name="Mckenzie M."/>
            <person name="Knabel M."/>
            <person name="Harris A."/>
            <person name="Allan A."/>
            <person name="Chen A."/>
            <person name="Janssen B."/>
            <person name="Plunkett B."/>
            <person name="Dwamena C."/>
            <person name="Voogd C."/>
            <person name="Leif D."/>
            <person name="Lafferty D."/>
            <person name="Souleyre E."/>
            <person name="Varkonyi-Gasic E."/>
            <person name="Gambi F."/>
            <person name="Hanley J."/>
            <person name="Yao J.-L."/>
            <person name="Cheung J."/>
            <person name="David K."/>
            <person name="Warren B."/>
            <person name="Marsh K."/>
            <person name="Snowden K."/>
            <person name="Lin-Wang K."/>
            <person name="Brian L."/>
            <person name="Martinez-Sanchez M."/>
            <person name="Wang M."/>
            <person name="Ileperuma N."/>
            <person name="Macnee N."/>
            <person name="Campin R."/>
            <person name="Mcatee P."/>
            <person name="Drummond R."/>
            <person name="Espley R."/>
            <person name="Ireland H."/>
            <person name="Wu R."/>
            <person name="Atkinson R."/>
            <person name="Karunairetnam S."/>
            <person name="Bulley S."/>
            <person name="Chunkath S."/>
            <person name="Hanley Z."/>
            <person name="Storey R."/>
            <person name="Thrimawithana A."/>
            <person name="Thomson S."/>
            <person name="David C."/>
            <person name="Testolin R."/>
        </authorList>
    </citation>
    <scope>NUCLEOTIDE SEQUENCE [LARGE SCALE GENOMIC DNA]</scope>
    <source>
        <strain evidence="2">cv. Red5</strain>
        <tissue evidence="1">Young leaf</tissue>
    </source>
</reference>
<dbReference type="OMA" id="CISSTEW"/>
<evidence type="ECO:0000313" key="1">
    <source>
        <dbReference type="EMBL" id="PSS04102.1"/>
    </source>
</evidence>
<dbReference type="InterPro" id="IPR039312">
    <property type="entry name" value="ZPR"/>
</dbReference>
<gene>
    <name evidence="1" type="ORF">CEY00_Acc19942</name>
</gene>
<comment type="caution">
    <text evidence="1">The sequence shown here is derived from an EMBL/GenBank/DDBJ whole genome shotgun (WGS) entry which is preliminary data.</text>
</comment>
<keyword evidence="2" id="KW-1185">Reference proteome</keyword>
<dbReference type="Proteomes" id="UP000241394">
    <property type="component" value="Chromosome LG18"/>
</dbReference>
<sequence length="110" mass="13242">MCISSTERIPPRTMICCTRKQRSKRSKIRVQRLNRRKRECEEKVGKDMELKNLELYKENITIMEENEKLRKKASLLHQENLALMTEFQKKFSHFDRLSAAIFLLQNSRIK</sequence>
<dbReference type="Gramene" id="PSS04102">
    <property type="protein sequence ID" value="PSS04102"/>
    <property type="gene ID" value="CEY00_Acc19942"/>
</dbReference>
<organism evidence="1 2">
    <name type="scientific">Actinidia chinensis var. chinensis</name>
    <name type="common">Chinese soft-hair kiwi</name>
    <dbReference type="NCBI Taxonomy" id="1590841"/>
    <lineage>
        <taxon>Eukaryota</taxon>
        <taxon>Viridiplantae</taxon>
        <taxon>Streptophyta</taxon>
        <taxon>Embryophyta</taxon>
        <taxon>Tracheophyta</taxon>
        <taxon>Spermatophyta</taxon>
        <taxon>Magnoliopsida</taxon>
        <taxon>eudicotyledons</taxon>
        <taxon>Gunneridae</taxon>
        <taxon>Pentapetalae</taxon>
        <taxon>asterids</taxon>
        <taxon>Ericales</taxon>
        <taxon>Actinidiaceae</taxon>
        <taxon>Actinidia</taxon>
    </lineage>
</organism>
<dbReference type="EMBL" id="NKQK01000018">
    <property type="protein sequence ID" value="PSS04102.1"/>
    <property type="molecule type" value="Genomic_DNA"/>
</dbReference>
<dbReference type="PANTHER" id="PTHR33601:SF21">
    <property type="entry name" value="PROTEIN LITTLE ZIPPER 1-LIKE"/>
    <property type="match status" value="1"/>
</dbReference>
<evidence type="ECO:0000313" key="2">
    <source>
        <dbReference type="Proteomes" id="UP000241394"/>
    </source>
</evidence>
<protein>
    <submittedName>
        <fullName evidence="1">Protein LITTLE ZIPPER like</fullName>
    </submittedName>
</protein>
<reference evidence="2" key="2">
    <citation type="journal article" date="2018" name="BMC Genomics">
        <title>A manually annotated Actinidia chinensis var. chinensis (kiwifruit) genome highlights the challenges associated with draft genomes and gene prediction in plants.</title>
        <authorList>
            <person name="Pilkington S.M."/>
            <person name="Crowhurst R."/>
            <person name="Hilario E."/>
            <person name="Nardozza S."/>
            <person name="Fraser L."/>
            <person name="Peng Y."/>
            <person name="Gunaseelan K."/>
            <person name="Simpson R."/>
            <person name="Tahir J."/>
            <person name="Deroles S.C."/>
            <person name="Templeton K."/>
            <person name="Luo Z."/>
            <person name="Davy M."/>
            <person name="Cheng C."/>
            <person name="McNeilage M."/>
            <person name="Scaglione D."/>
            <person name="Liu Y."/>
            <person name="Zhang Q."/>
            <person name="Datson P."/>
            <person name="De Silva N."/>
            <person name="Gardiner S.E."/>
            <person name="Bassett H."/>
            <person name="Chagne D."/>
            <person name="McCallum J."/>
            <person name="Dzierzon H."/>
            <person name="Deng C."/>
            <person name="Wang Y.Y."/>
            <person name="Barron L."/>
            <person name="Manako K."/>
            <person name="Bowen J."/>
            <person name="Foster T.M."/>
            <person name="Erridge Z.A."/>
            <person name="Tiffin H."/>
            <person name="Waite C.N."/>
            <person name="Davies K.M."/>
            <person name="Grierson E.P."/>
            <person name="Laing W.A."/>
            <person name="Kirk R."/>
            <person name="Chen X."/>
            <person name="Wood M."/>
            <person name="Montefiori M."/>
            <person name="Brummell D.A."/>
            <person name="Schwinn K.E."/>
            <person name="Catanach A."/>
            <person name="Fullerton C."/>
            <person name="Li D."/>
            <person name="Meiyalaghan S."/>
            <person name="Nieuwenhuizen N."/>
            <person name="Read N."/>
            <person name="Prakash R."/>
            <person name="Hunter D."/>
            <person name="Zhang H."/>
            <person name="McKenzie M."/>
            <person name="Knabel M."/>
            <person name="Harris A."/>
            <person name="Allan A.C."/>
            <person name="Gleave A."/>
            <person name="Chen A."/>
            <person name="Janssen B.J."/>
            <person name="Plunkett B."/>
            <person name="Ampomah-Dwamena C."/>
            <person name="Voogd C."/>
            <person name="Leif D."/>
            <person name="Lafferty D."/>
            <person name="Souleyre E.J.F."/>
            <person name="Varkonyi-Gasic E."/>
            <person name="Gambi F."/>
            <person name="Hanley J."/>
            <person name="Yao J.L."/>
            <person name="Cheung J."/>
            <person name="David K.M."/>
            <person name="Warren B."/>
            <person name="Marsh K."/>
            <person name="Snowden K.C."/>
            <person name="Lin-Wang K."/>
            <person name="Brian L."/>
            <person name="Martinez-Sanchez M."/>
            <person name="Wang M."/>
            <person name="Ileperuma N."/>
            <person name="Macnee N."/>
            <person name="Campin R."/>
            <person name="McAtee P."/>
            <person name="Drummond R.S.M."/>
            <person name="Espley R.V."/>
            <person name="Ireland H.S."/>
            <person name="Wu R."/>
            <person name="Atkinson R.G."/>
            <person name="Karunairetnam S."/>
            <person name="Bulley S."/>
            <person name="Chunkath S."/>
            <person name="Hanley Z."/>
            <person name="Storey R."/>
            <person name="Thrimawithana A.H."/>
            <person name="Thomson S."/>
            <person name="David C."/>
            <person name="Testolin R."/>
            <person name="Huang H."/>
            <person name="Hellens R.P."/>
            <person name="Schaffer R.J."/>
        </authorList>
    </citation>
    <scope>NUCLEOTIDE SEQUENCE [LARGE SCALE GENOMIC DNA]</scope>
    <source>
        <strain evidence="2">cv. Red5</strain>
    </source>
</reference>
<accession>A0A2R6Q867</accession>
<dbReference type="PANTHER" id="PTHR33601">
    <property type="entry name" value="PROTEIN LITTLE ZIPPER 4"/>
    <property type="match status" value="1"/>
</dbReference>
<dbReference type="AlphaFoldDB" id="A0A2R6Q867"/>
<name>A0A2R6Q867_ACTCC</name>
<dbReference type="OrthoDB" id="1918054at2759"/>